<dbReference type="PRINTS" id="PR00032">
    <property type="entry name" value="HTHARAC"/>
</dbReference>
<proteinExistence type="predicted"/>
<feature type="coiled-coil region" evidence="4">
    <location>
        <begin position="344"/>
        <end position="378"/>
    </location>
</feature>
<dbReference type="InterPro" id="IPR020449">
    <property type="entry name" value="Tscrpt_reg_AraC-type_HTH"/>
</dbReference>
<keyword evidence="2" id="KW-0238">DNA-binding</keyword>
<keyword evidence="8" id="KW-1185">Reference proteome</keyword>
<evidence type="ECO:0000256" key="4">
    <source>
        <dbReference type="SAM" id="Coils"/>
    </source>
</evidence>
<evidence type="ECO:0000256" key="3">
    <source>
        <dbReference type="ARBA" id="ARBA00023163"/>
    </source>
</evidence>
<keyword evidence="3" id="KW-0804">Transcription</keyword>
<evidence type="ECO:0000313" key="7">
    <source>
        <dbReference type="EMBL" id="MFC7750008.1"/>
    </source>
</evidence>
<dbReference type="PROSITE" id="PS00041">
    <property type="entry name" value="HTH_ARAC_FAMILY_1"/>
    <property type="match status" value="1"/>
</dbReference>
<dbReference type="Pfam" id="PF12833">
    <property type="entry name" value="HTH_18"/>
    <property type="match status" value="1"/>
</dbReference>
<evidence type="ECO:0000259" key="6">
    <source>
        <dbReference type="PROSITE" id="PS01124"/>
    </source>
</evidence>
<dbReference type="InterPro" id="IPR018060">
    <property type="entry name" value="HTH_AraC"/>
</dbReference>
<evidence type="ECO:0000256" key="5">
    <source>
        <dbReference type="SAM" id="Phobius"/>
    </source>
</evidence>
<dbReference type="PANTHER" id="PTHR43280:SF28">
    <property type="entry name" value="HTH-TYPE TRANSCRIPTIONAL ACTIVATOR RHAS"/>
    <property type="match status" value="1"/>
</dbReference>
<evidence type="ECO:0000313" key="8">
    <source>
        <dbReference type="Proteomes" id="UP001596528"/>
    </source>
</evidence>
<keyword evidence="1" id="KW-0805">Transcription regulation</keyword>
<dbReference type="RefSeq" id="WP_138788286.1">
    <property type="nucleotide sequence ID" value="NZ_JBHTGQ010000018.1"/>
</dbReference>
<evidence type="ECO:0000256" key="1">
    <source>
        <dbReference type="ARBA" id="ARBA00023015"/>
    </source>
</evidence>
<keyword evidence="5" id="KW-0472">Membrane</keyword>
<reference evidence="8" key="1">
    <citation type="journal article" date="2019" name="Int. J. Syst. Evol. Microbiol.">
        <title>The Global Catalogue of Microorganisms (GCM) 10K type strain sequencing project: providing services to taxonomists for standard genome sequencing and annotation.</title>
        <authorList>
            <consortium name="The Broad Institute Genomics Platform"/>
            <consortium name="The Broad Institute Genome Sequencing Center for Infectious Disease"/>
            <person name="Wu L."/>
            <person name="Ma J."/>
        </authorList>
    </citation>
    <scope>NUCLEOTIDE SEQUENCE [LARGE SCALE GENOMIC DNA]</scope>
    <source>
        <strain evidence="8">JCM 18657</strain>
    </source>
</reference>
<keyword evidence="4" id="KW-0175">Coiled coil</keyword>
<dbReference type="Gene3D" id="1.10.10.60">
    <property type="entry name" value="Homeodomain-like"/>
    <property type="match status" value="2"/>
</dbReference>
<feature type="transmembrane region" description="Helical" evidence="5">
    <location>
        <begin position="304"/>
        <end position="324"/>
    </location>
</feature>
<dbReference type="Proteomes" id="UP001596528">
    <property type="component" value="Unassembled WGS sequence"/>
</dbReference>
<accession>A0ABW2V397</accession>
<gene>
    <name evidence="7" type="ORF">ACFQWB_08635</name>
</gene>
<comment type="caution">
    <text evidence="7">The sequence shown here is derived from an EMBL/GenBank/DDBJ whole genome shotgun (WGS) entry which is preliminary data.</text>
</comment>
<dbReference type="PROSITE" id="PS01124">
    <property type="entry name" value="HTH_ARAC_FAMILY_2"/>
    <property type="match status" value="1"/>
</dbReference>
<dbReference type="EMBL" id="JBHTGQ010000018">
    <property type="protein sequence ID" value="MFC7750008.1"/>
    <property type="molecule type" value="Genomic_DNA"/>
</dbReference>
<organism evidence="7 8">
    <name type="scientific">Paenibacillus thermoaerophilus</name>
    <dbReference type="NCBI Taxonomy" id="1215385"/>
    <lineage>
        <taxon>Bacteria</taxon>
        <taxon>Bacillati</taxon>
        <taxon>Bacillota</taxon>
        <taxon>Bacilli</taxon>
        <taxon>Bacillales</taxon>
        <taxon>Paenibacillaceae</taxon>
        <taxon>Paenibacillus</taxon>
    </lineage>
</organism>
<keyword evidence="5" id="KW-0812">Transmembrane</keyword>
<sequence>MPKLRWLVNRGFLKIFLALLLIVTVMFISNYLVYRNSVEGIYEQVGEKNRLVVQNMIRVFDDTFKNVYDIIYAIQNMPYRTLLQTTDGRGSESMDMHEVYLMNDDLRQIVRAYDYIEEVVVFRRDSDLAITTAGTIRLSDLFRMKLGNRQYNEEFWRSLAQTSHPARILPAQWYSQWNHETGAVNGSSRKLLAIAASNLSSPYNILVFLNVDKLMLHANHAAMMKGTALVMLDAEQNVILNTEETSLFELMQELKAGSADKTTLQTRDYEYNIYRSEYNEFTYVHKQPYAFADMNLTRDANLQIIAIAIGFAVVLSAILSLYLYKPMRVIFKAMGGRDPRQIDFRAILSAIVRLKEENERYQARLDEADRELRRVALLDAVGDRAPSRETRQRMQTYVADRFKEPYFLMALLDVRRTGDADSSDEPSTDRIETILGDGLRERFPDAYALHAGGDRYVAMIGVSRAGDRERAVRLLTPFVKQAKRELGPGCDLIGAVGRLYPAGVQHCAQAYREAADGLRNRPAGSQDELTDASAIRYGRSVSVRLDAIEKMSHYLAGGNERECLRLMDEWFAWNTERRVPHHQLVAVAKTAFYELLKHADFKTNESDAGKTAQALEAEFVKRVESALHAGEVRDALAEAARTIARGGLRETKSKLNAASIAQYIERNYMHCLHLDHMAEQLETSPKYFSNYFKKSFGMNFIEYLNKVRLAHAKEMLTTTDLTVAEIGERAGYLNSSTFASTFKKYAGVSPSEYRKHFSGGKAPTGGENR</sequence>
<dbReference type="SUPFAM" id="SSF46689">
    <property type="entry name" value="Homeodomain-like"/>
    <property type="match status" value="2"/>
</dbReference>
<protein>
    <submittedName>
        <fullName evidence="7">Helix-turn-helix domain-containing protein</fullName>
    </submittedName>
</protein>
<dbReference type="InterPro" id="IPR018062">
    <property type="entry name" value="HTH_AraC-typ_CS"/>
</dbReference>
<name>A0ABW2V397_9BACL</name>
<evidence type="ECO:0000256" key="2">
    <source>
        <dbReference type="ARBA" id="ARBA00023125"/>
    </source>
</evidence>
<dbReference type="SMART" id="SM00342">
    <property type="entry name" value="HTH_ARAC"/>
    <property type="match status" value="1"/>
</dbReference>
<feature type="transmembrane region" description="Helical" evidence="5">
    <location>
        <begin position="12"/>
        <end position="34"/>
    </location>
</feature>
<dbReference type="InterPro" id="IPR009057">
    <property type="entry name" value="Homeodomain-like_sf"/>
</dbReference>
<keyword evidence="5" id="KW-1133">Transmembrane helix</keyword>
<dbReference type="PANTHER" id="PTHR43280">
    <property type="entry name" value="ARAC-FAMILY TRANSCRIPTIONAL REGULATOR"/>
    <property type="match status" value="1"/>
</dbReference>
<feature type="domain" description="HTH araC/xylS-type" evidence="6">
    <location>
        <begin position="658"/>
        <end position="756"/>
    </location>
</feature>